<evidence type="ECO:0000256" key="1">
    <source>
        <dbReference type="SAM" id="MobiDB-lite"/>
    </source>
</evidence>
<gene>
    <name evidence="2" type="ORF">UFOVP1033_30</name>
    <name evidence="3" type="ORF">UFOVP1631_30</name>
</gene>
<dbReference type="EMBL" id="LR796981">
    <property type="protein sequence ID" value="CAB4178901.1"/>
    <property type="molecule type" value="Genomic_DNA"/>
</dbReference>
<reference evidence="3" key="1">
    <citation type="submission" date="2020-05" db="EMBL/GenBank/DDBJ databases">
        <authorList>
            <person name="Chiriac C."/>
            <person name="Salcher M."/>
            <person name="Ghai R."/>
            <person name="Kavagutti S V."/>
        </authorList>
    </citation>
    <scope>NUCLEOTIDE SEQUENCE</scope>
</reference>
<name>A0A6J5T163_9CAUD</name>
<sequence>MKQEHIISAIHKASHETSRLAGAHLRAEANASHWPAHIVSGMNVTYSKDGFVANVHEKHYDQALDHEYGTPDRQPTAAVRRSANRTRESENFLVHRIAKNLEGLL</sequence>
<organism evidence="3">
    <name type="scientific">uncultured Caudovirales phage</name>
    <dbReference type="NCBI Taxonomy" id="2100421"/>
    <lineage>
        <taxon>Viruses</taxon>
        <taxon>Duplodnaviria</taxon>
        <taxon>Heunggongvirae</taxon>
        <taxon>Uroviricota</taxon>
        <taxon>Caudoviricetes</taxon>
        <taxon>Peduoviridae</taxon>
        <taxon>Maltschvirus</taxon>
        <taxon>Maltschvirus maltsch</taxon>
    </lineage>
</organism>
<evidence type="ECO:0000313" key="2">
    <source>
        <dbReference type="EMBL" id="CAB4178901.1"/>
    </source>
</evidence>
<evidence type="ECO:0000313" key="3">
    <source>
        <dbReference type="EMBL" id="CAB4220534.1"/>
    </source>
</evidence>
<protein>
    <submittedName>
        <fullName evidence="3">Uncharacterized protein</fullName>
    </submittedName>
</protein>
<accession>A0A6J5T163</accession>
<dbReference type="EMBL" id="LR797501">
    <property type="protein sequence ID" value="CAB4220534.1"/>
    <property type="molecule type" value="Genomic_DNA"/>
</dbReference>
<feature type="region of interest" description="Disordered" evidence="1">
    <location>
        <begin position="66"/>
        <end position="86"/>
    </location>
</feature>
<proteinExistence type="predicted"/>